<dbReference type="RefSeq" id="WP_112880705.1">
    <property type="nucleotide sequence ID" value="NZ_QLUW01000001.1"/>
</dbReference>
<sequence>MRLGGPIIASETPDPQRWVAAHAERGYTAAYFPDIEASSHIEDYVRAAAGADLLIAEVGAWSNPLSRDSEVREQAIRYCKKKLETAELAGALCCVNIAGSRGEQWDGHDPANLTKDTFEMIVETVRDIIDHVKPERTRYTLEMMPWMYPDTVDSYLQLIRAIDRKAFAVHLDPVNIVTSPQLFYRNGALIEECFAKLGPYIRSCHAKDIVLGSSMVVHLDETRPGLGKLDYAQYLRQLAKLDRDVPLMLEHLDSEEEYRQAASYIRSIADEIGVRFG</sequence>
<keyword evidence="3" id="KW-1185">Reference proteome</keyword>
<feature type="domain" description="Xylose isomerase-like TIM barrel" evidence="1">
    <location>
        <begin position="41"/>
        <end position="267"/>
    </location>
</feature>
<evidence type="ECO:0000259" key="1">
    <source>
        <dbReference type="Pfam" id="PF01261"/>
    </source>
</evidence>
<gene>
    <name evidence="2" type="ORF">DL346_03640</name>
</gene>
<dbReference type="EMBL" id="QLUW01000001">
    <property type="protein sequence ID" value="RAP77582.1"/>
    <property type="molecule type" value="Genomic_DNA"/>
</dbReference>
<keyword evidence="2" id="KW-0413">Isomerase</keyword>
<dbReference type="OrthoDB" id="128241at2"/>
<dbReference type="PANTHER" id="PTHR12110">
    <property type="entry name" value="HYDROXYPYRUVATE ISOMERASE"/>
    <property type="match status" value="1"/>
</dbReference>
<comment type="caution">
    <text evidence="2">The sequence shown here is derived from an EMBL/GenBank/DDBJ whole genome shotgun (WGS) entry which is preliminary data.</text>
</comment>
<dbReference type="Gene3D" id="3.20.20.150">
    <property type="entry name" value="Divalent-metal-dependent TIM barrel enzymes"/>
    <property type="match status" value="1"/>
</dbReference>
<proteinExistence type="predicted"/>
<dbReference type="Proteomes" id="UP000249260">
    <property type="component" value="Unassembled WGS sequence"/>
</dbReference>
<reference evidence="2 3" key="1">
    <citation type="submission" date="2018-06" db="EMBL/GenBank/DDBJ databases">
        <title>Paenibacillus montanisoli sp. nov., isolated from mountain area soil.</title>
        <authorList>
            <person name="Wu M."/>
        </authorList>
    </citation>
    <scope>NUCLEOTIDE SEQUENCE [LARGE SCALE GENOMIC DNA]</scope>
    <source>
        <strain evidence="2 3">RA17</strain>
    </source>
</reference>
<dbReference type="InterPro" id="IPR050312">
    <property type="entry name" value="IolE/XylAMocC-like"/>
</dbReference>
<dbReference type="InterPro" id="IPR036237">
    <property type="entry name" value="Xyl_isomerase-like_sf"/>
</dbReference>
<evidence type="ECO:0000313" key="3">
    <source>
        <dbReference type="Proteomes" id="UP000249260"/>
    </source>
</evidence>
<dbReference type="AlphaFoldDB" id="A0A328U674"/>
<protein>
    <submittedName>
        <fullName evidence="2">Sugar phosphate isomerase/epimerase</fullName>
    </submittedName>
</protein>
<dbReference type="PANTHER" id="PTHR12110:SF21">
    <property type="entry name" value="XYLOSE ISOMERASE-LIKE TIM BARREL DOMAIN-CONTAINING PROTEIN"/>
    <property type="match status" value="1"/>
</dbReference>
<dbReference type="Pfam" id="PF01261">
    <property type="entry name" value="AP_endonuc_2"/>
    <property type="match status" value="1"/>
</dbReference>
<evidence type="ECO:0000313" key="2">
    <source>
        <dbReference type="EMBL" id="RAP77582.1"/>
    </source>
</evidence>
<dbReference type="SUPFAM" id="SSF51658">
    <property type="entry name" value="Xylose isomerase-like"/>
    <property type="match status" value="1"/>
</dbReference>
<accession>A0A328U674</accession>
<name>A0A328U674_9BACL</name>
<organism evidence="2 3">
    <name type="scientific">Paenibacillus montanisoli</name>
    <dbReference type="NCBI Taxonomy" id="2081970"/>
    <lineage>
        <taxon>Bacteria</taxon>
        <taxon>Bacillati</taxon>
        <taxon>Bacillota</taxon>
        <taxon>Bacilli</taxon>
        <taxon>Bacillales</taxon>
        <taxon>Paenibacillaceae</taxon>
        <taxon>Paenibacillus</taxon>
    </lineage>
</organism>
<dbReference type="GO" id="GO:0016853">
    <property type="term" value="F:isomerase activity"/>
    <property type="evidence" value="ECO:0007669"/>
    <property type="project" value="UniProtKB-KW"/>
</dbReference>
<dbReference type="InterPro" id="IPR013022">
    <property type="entry name" value="Xyl_isomerase-like_TIM-brl"/>
</dbReference>